<name>A0A6A5VH56_9PLEO</name>
<dbReference type="PANTHER" id="PTHR42815">
    <property type="entry name" value="FAD-BINDING, PUTATIVE (AFU_ORTHOLOGUE AFUA_6G07600)-RELATED"/>
    <property type="match status" value="1"/>
</dbReference>
<gene>
    <name evidence="2" type="ORF">BU23DRAFT_454656</name>
</gene>
<proteinExistence type="predicted"/>
<dbReference type="EMBL" id="ML976665">
    <property type="protein sequence ID" value="KAF1976903.1"/>
    <property type="molecule type" value="Genomic_DNA"/>
</dbReference>
<dbReference type="Gene3D" id="2.40.30.10">
    <property type="entry name" value="Translation factors"/>
    <property type="match status" value="1"/>
</dbReference>
<dbReference type="PANTHER" id="PTHR42815:SF2">
    <property type="entry name" value="FAD-BINDING, PUTATIVE (AFU_ORTHOLOGUE AFUA_6G07600)-RELATED"/>
    <property type="match status" value="1"/>
</dbReference>
<dbReference type="AlphaFoldDB" id="A0A6A5VH56"/>
<dbReference type="Proteomes" id="UP000800036">
    <property type="component" value="Unassembled WGS sequence"/>
</dbReference>
<dbReference type="SUPFAM" id="SSF63380">
    <property type="entry name" value="Riboflavin synthase domain-like"/>
    <property type="match status" value="1"/>
</dbReference>
<dbReference type="Gene3D" id="3.40.50.80">
    <property type="entry name" value="Nucleotide-binding domain of ferredoxin-NADP reductase (FNR) module"/>
    <property type="match status" value="1"/>
</dbReference>
<dbReference type="InterPro" id="IPR017927">
    <property type="entry name" value="FAD-bd_FR_type"/>
</dbReference>
<dbReference type="SUPFAM" id="SSF52343">
    <property type="entry name" value="Ferredoxin reductase-like, C-terminal NADP-linked domain"/>
    <property type="match status" value="1"/>
</dbReference>
<dbReference type="OrthoDB" id="436496at2759"/>
<dbReference type="InterPro" id="IPR017938">
    <property type="entry name" value="Riboflavin_synthase-like_b-brl"/>
</dbReference>
<feature type="domain" description="FAD-binding FR-type" evidence="1">
    <location>
        <begin position="348"/>
        <end position="467"/>
    </location>
</feature>
<dbReference type="InterPro" id="IPR012349">
    <property type="entry name" value="Split_barrel_FMN-bd"/>
</dbReference>
<accession>A0A6A5VH56</accession>
<sequence length="603" mass="66601">MAFSLGMSFHEGEAKMHKLLQVPYMENPTSTMLTAQAAFRLQHAPLLAIGTLDSQGRPWTTLWGGNQGFSEMLGGGIIGTRTLIDSAHDPVVQALVGHAEKGQMVQGNEKMVAGLTIDLMERKRVKLFGRVIAGGINEVKIEMEGNRSMSADIPEVQDQIQLITKIEQSMGNCPKYLNQYEIRPAIVTQTLASQSETLSEEARAIILQSDMFFLTTSVTEDMDTNHRGGPAGFTRVLSDAELVYPEYSGNRLYQSLGNLLVNPKIGITFPNYETGDVLYITGSTEVLAGPDAAALLPGSNLAVKIKVIEARLVRQGLPFRGTRKIPSPYNPLVRTLPSEGNMKASITPARKNAQLVKKIPFGPSICRFTFSVPEGIQYSPGQWVALDFSEHLDMGYSHMRDDDPRSLNDDFVRTFTISSTPSGNEEDREFEITIRNVGVVTDYLFRQNDRAGFEVSIVGIGGEFVIEPDRNSTKLTPFIAGGVGITPLLGQIERLHPDSDRLRLLWTTRLTDIDLAINTLEAHPNLARNIKMFFTGSSTSSDVDAKIGQLKSKGANVFMRRIEKVDLDIEGAGSFYLCAGGPLRKELLNWLEMRTVIFENFDY</sequence>
<organism evidence="2 3">
    <name type="scientific">Bimuria novae-zelandiae CBS 107.79</name>
    <dbReference type="NCBI Taxonomy" id="1447943"/>
    <lineage>
        <taxon>Eukaryota</taxon>
        <taxon>Fungi</taxon>
        <taxon>Dikarya</taxon>
        <taxon>Ascomycota</taxon>
        <taxon>Pezizomycotina</taxon>
        <taxon>Dothideomycetes</taxon>
        <taxon>Pleosporomycetidae</taxon>
        <taxon>Pleosporales</taxon>
        <taxon>Massarineae</taxon>
        <taxon>Didymosphaeriaceae</taxon>
        <taxon>Bimuria</taxon>
    </lineage>
</organism>
<dbReference type="PROSITE" id="PS51384">
    <property type="entry name" value="FAD_FR"/>
    <property type="match status" value="1"/>
</dbReference>
<evidence type="ECO:0000313" key="3">
    <source>
        <dbReference type="Proteomes" id="UP000800036"/>
    </source>
</evidence>
<evidence type="ECO:0000313" key="2">
    <source>
        <dbReference type="EMBL" id="KAF1976903.1"/>
    </source>
</evidence>
<dbReference type="GO" id="GO:0016491">
    <property type="term" value="F:oxidoreductase activity"/>
    <property type="evidence" value="ECO:0007669"/>
    <property type="project" value="InterPro"/>
</dbReference>
<dbReference type="Gene3D" id="2.30.110.10">
    <property type="entry name" value="Electron Transport, Fmn-binding Protein, Chain A"/>
    <property type="match status" value="1"/>
</dbReference>
<keyword evidence="3" id="KW-1185">Reference proteome</keyword>
<dbReference type="InterPro" id="IPR039261">
    <property type="entry name" value="FNR_nucleotide-bd"/>
</dbReference>
<dbReference type="SUPFAM" id="SSF50475">
    <property type="entry name" value="FMN-binding split barrel"/>
    <property type="match status" value="1"/>
</dbReference>
<protein>
    <submittedName>
        <fullName evidence="2">Oxidoreductase-like protein</fullName>
    </submittedName>
</protein>
<reference evidence="2" key="1">
    <citation type="journal article" date="2020" name="Stud. Mycol.">
        <title>101 Dothideomycetes genomes: a test case for predicting lifestyles and emergence of pathogens.</title>
        <authorList>
            <person name="Haridas S."/>
            <person name="Albert R."/>
            <person name="Binder M."/>
            <person name="Bloem J."/>
            <person name="Labutti K."/>
            <person name="Salamov A."/>
            <person name="Andreopoulos B."/>
            <person name="Baker S."/>
            <person name="Barry K."/>
            <person name="Bills G."/>
            <person name="Bluhm B."/>
            <person name="Cannon C."/>
            <person name="Castanera R."/>
            <person name="Culley D."/>
            <person name="Daum C."/>
            <person name="Ezra D."/>
            <person name="Gonzalez J."/>
            <person name="Henrissat B."/>
            <person name="Kuo A."/>
            <person name="Liang C."/>
            <person name="Lipzen A."/>
            <person name="Lutzoni F."/>
            <person name="Magnuson J."/>
            <person name="Mondo S."/>
            <person name="Nolan M."/>
            <person name="Ohm R."/>
            <person name="Pangilinan J."/>
            <person name="Park H.-J."/>
            <person name="Ramirez L."/>
            <person name="Alfaro M."/>
            <person name="Sun H."/>
            <person name="Tritt A."/>
            <person name="Yoshinaga Y."/>
            <person name="Zwiers L.-H."/>
            <person name="Turgeon B."/>
            <person name="Goodwin S."/>
            <person name="Spatafora J."/>
            <person name="Crous P."/>
            <person name="Grigoriev I."/>
        </authorList>
    </citation>
    <scope>NUCLEOTIDE SEQUENCE</scope>
    <source>
        <strain evidence="2">CBS 107.79</strain>
    </source>
</reference>
<evidence type="ECO:0000259" key="1">
    <source>
        <dbReference type="PROSITE" id="PS51384"/>
    </source>
</evidence>